<dbReference type="STRING" id="913774.A0A0C3DJX3"/>
<reference evidence="3 4" key="1">
    <citation type="submission" date="2014-04" db="EMBL/GenBank/DDBJ databases">
        <authorList>
            <consortium name="DOE Joint Genome Institute"/>
            <person name="Kuo A."/>
            <person name="Martino E."/>
            <person name="Perotto S."/>
            <person name="Kohler A."/>
            <person name="Nagy L.G."/>
            <person name="Floudas D."/>
            <person name="Copeland A."/>
            <person name="Barry K.W."/>
            <person name="Cichocki N."/>
            <person name="Veneault-Fourrey C."/>
            <person name="LaButti K."/>
            <person name="Lindquist E.A."/>
            <person name="Lipzen A."/>
            <person name="Lundell T."/>
            <person name="Morin E."/>
            <person name="Murat C."/>
            <person name="Sun H."/>
            <person name="Tunlid A."/>
            <person name="Henrissat B."/>
            <person name="Grigoriev I.V."/>
            <person name="Hibbett D.S."/>
            <person name="Martin F."/>
            <person name="Nordberg H.P."/>
            <person name="Cantor M.N."/>
            <person name="Hua S.X."/>
        </authorList>
    </citation>
    <scope>NUCLEOTIDE SEQUENCE [LARGE SCALE GENOMIC DNA]</scope>
    <source>
        <strain evidence="3 4">Zn</strain>
    </source>
</reference>
<dbReference type="InParanoid" id="A0A0C3DJX3"/>
<evidence type="ECO:0000313" key="4">
    <source>
        <dbReference type="Proteomes" id="UP000054321"/>
    </source>
</evidence>
<dbReference type="Pfam" id="PF22943">
    <property type="entry name" value="HTH_68"/>
    <property type="match status" value="1"/>
</dbReference>
<dbReference type="OrthoDB" id="4085451at2759"/>
<sequence>MGNSTSKAVKSASKLSSTNAARRYPPPNSSHTNAQAKRRRDPPIQVEWKPSPSPSATVGPTVHPQSRISETRNEAINLDSSDPDLDLNARARKLGPVVPNPTLSHSSTFNQAHGHFHPSHGSSKAMFPSSSGTQVLPQNPAVSLLAAREKLATEAEEEFSNIGRKGVSGRRFLDVLTVRQVLQMREKGIRAAEIEERLGLGRGVVEKLGARGVVGITVTA</sequence>
<organism evidence="3 4">
    <name type="scientific">Oidiodendron maius (strain Zn)</name>
    <dbReference type="NCBI Taxonomy" id="913774"/>
    <lineage>
        <taxon>Eukaryota</taxon>
        <taxon>Fungi</taxon>
        <taxon>Dikarya</taxon>
        <taxon>Ascomycota</taxon>
        <taxon>Pezizomycotina</taxon>
        <taxon>Leotiomycetes</taxon>
        <taxon>Leotiomycetes incertae sedis</taxon>
        <taxon>Myxotrichaceae</taxon>
        <taxon>Oidiodendron</taxon>
    </lineage>
</organism>
<feature type="compositionally biased region" description="Low complexity" evidence="1">
    <location>
        <begin position="1"/>
        <end position="18"/>
    </location>
</feature>
<feature type="domain" description="Helix-turn-helix" evidence="2">
    <location>
        <begin position="172"/>
        <end position="215"/>
    </location>
</feature>
<dbReference type="EMBL" id="KN832875">
    <property type="protein sequence ID" value="KIN02273.1"/>
    <property type="molecule type" value="Genomic_DNA"/>
</dbReference>
<dbReference type="HOGENOM" id="CLU_087328_0_0_1"/>
<dbReference type="AlphaFoldDB" id="A0A0C3DJX3"/>
<evidence type="ECO:0000256" key="1">
    <source>
        <dbReference type="SAM" id="MobiDB-lite"/>
    </source>
</evidence>
<feature type="region of interest" description="Disordered" evidence="1">
    <location>
        <begin position="1"/>
        <end position="83"/>
    </location>
</feature>
<reference evidence="4" key="2">
    <citation type="submission" date="2015-01" db="EMBL/GenBank/DDBJ databases">
        <title>Evolutionary Origins and Diversification of the Mycorrhizal Mutualists.</title>
        <authorList>
            <consortium name="DOE Joint Genome Institute"/>
            <consortium name="Mycorrhizal Genomics Consortium"/>
            <person name="Kohler A."/>
            <person name="Kuo A."/>
            <person name="Nagy L.G."/>
            <person name="Floudas D."/>
            <person name="Copeland A."/>
            <person name="Barry K.W."/>
            <person name="Cichocki N."/>
            <person name="Veneault-Fourrey C."/>
            <person name="LaButti K."/>
            <person name="Lindquist E.A."/>
            <person name="Lipzen A."/>
            <person name="Lundell T."/>
            <person name="Morin E."/>
            <person name="Murat C."/>
            <person name="Riley R."/>
            <person name="Ohm R."/>
            <person name="Sun H."/>
            <person name="Tunlid A."/>
            <person name="Henrissat B."/>
            <person name="Grigoriev I.V."/>
            <person name="Hibbett D.S."/>
            <person name="Martin F."/>
        </authorList>
    </citation>
    <scope>NUCLEOTIDE SEQUENCE [LARGE SCALE GENOMIC DNA]</scope>
    <source>
        <strain evidence="4">Zn</strain>
    </source>
</reference>
<gene>
    <name evidence="3" type="ORF">OIDMADRAFT_162344</name>
</gene>
<dbReference type="Proteomes" id="UP000054321">
    <property type="component" value="Unassembled WGS sequence"/>
</dbReference>
<accession>A0A0C3DJX3</accession>
<evidence type="ECO:0000259" key="2">
    <source>
        <dbReference type="Pfam" id="PF22943"/>
    </source>
</evidence>
<protein>
    <recommendedName>
        <fullName evidence="2">Helix-turn-helix domain-containing protein</fullName>
    </recommendedName>
</protein>
<feature type="compositionally biased region" description="Polar residues" evidence="1">
    <location>
        <begin position="54"/>
        <end position="68"/>
    </location>
</feature>
<evidence type="ECO:0000313" key="3">
    <source>
        <dbReference type="EMBL" id="KIN02273.1"/>
    </source>
</evidence>
<keyword evidence="4" id="KW-1185">Reference proteome</keyword>
<name>A0A0C3DJX3_OIDMZ</name>
<dbReference type="InterPro" id="IPR054448">
    <property type="entry name" value="HTH_put_ascomycetes"/>
</dbReference>
<proteinExistence type="predicted"/>